<evidence type="ECO:0000256" key="3">
    <source>
        <dbReference type="SAM" id="MobiDB-lite"/>
    </source>
</evidence>
<feature type="region of interest" description="Disordered" evidence="3">
    <location>
        <begin position="1"/>
        <end position="24"/>
    </location>
</feature>
<evidence type="ECO:0000256" key="1">
    <source>
        <dbReference type="ARBA" id="ARBA00001933"/>
    </source>
</evidence>
<dbReference type="PANTHER" id="PTHR11808:SF35">
    <property type="entry name" value="CYSTATHIONINE GAMMA-SYNTHASE (AFU_ORTHOLOGUE AFUA_7G01590)"/>
    <property type="match status" value="1"/>
</dbReference>
<gene>
    <name evidence="4" type="ORF">JMJ35_008433</name>
</gene>
<name>A0AA39QTQ4_9LECA</name>
<dbReference type="InterPro" id="IPR015421">
    <property type="entry name" value="PyrdxlP-dep_Trfase_major"/>
</dbReference>
<dbReference type="GO" id="GO:0005737">
    <property type="term" value="C:cytoplasm"/>
    <property type="evidence" value="ECO:0007669"/>
    <property type="project" value="TreeGrafter"/>
</dbReference>
<organism evidence="4 5">
    <name type="scientific">Cladonia borealis</name>
    <dbReference type="NCBI Taxonomy" id="184061"/>
    <lineage>
        <taxon>Eukaryota</taxon>
        <taxon>Fungi</taxon>
        <taxon>Dikarya</taxon>
        <taxon>Ascomycota</taxon>
        <taxon>Pezizomycotina</taxon>
        <taxon>Lecanoromycetes</taxon>
        <taxon>OSLEUM clade</taxon>
        <taxon>Lecanoromycetidae</taxon>
        <taxon>Lecanorales</taxon>
        <taxon>Lecanorineae</taxon>
        <taxon>Cladoniaceae</taxon>
        <taxon>Cladonia</taxon>
    </lineage>
</organism>
<dbReference type="GO" id="GO:0019346">
    <property type="term" value="P:transsulfuration"/>
    <property type="evidence" value="ECO:0007669"/>
    <property type="project" value="InterPro"/>
</dbReference>
<dbReference type="PROSITE" id="PS00868">
    <property type="entry name" value="CYS_MET_METAB_PP"/>
    <property type="match status" value="1"/>
</dbReference>
<keyword evidence="2" id="KW-0663">Pyridoxal phosphate</keyword>
<dbReference type="GO" id="GO:0030170">
    <property type="term" value="F:pyridoxal phosphate binding"/>
    <property type="evidence" value="ECO:0007669"/>
    <property type="project" value="InterPro"/>
</dbReference>
<accession>A0AA39QTQ4</accession>
<dbReference type="InterPro" id="IPR000277">
    <property type="entry name" value="Cys/Met-Metab_PyrdxlP-dep_enz"/>
</dbReference>
<dbReference type="PANTHER" id="PTHR11808">
    <property type="entry name" value="TRANS-SULFURATION ENZYME FAMILY MEMBER"/>
    <property type="match status" value="1"/>
</dbReference>
<comment type="caution">
    <text evidence="4">The sequence shown here is derived from an EMBL/GenBank/DDBJ whole genome shotgun (WGS) entry which is preliminary data.</text>
</comment>
<dbReference type="AlphaFoldDB" id="A0AA39QTQ4"/>
<evidence type="ECO:0000313" key="4">
    <source>
        <dbReference type="EMBL" id="KAK0509062.1"/>
    </source>
</evidence>
<dbReference type="EMBL" id="JAFEKC020000019">
    <property type="protein sequence ID" value="KAK0509062.1"/>
    <property type="molecule type" value="Genomic_DNA"/>
</dbReference>
<sequence>MASTNGITSIGRDNEPTSIVKSQHHSTLAIHGDDHLNRSTDVSPALHVSTTFRYASNPSELVPAKDLEGPLPLDAHIYSRETAPNTTRFEAILSQLLSAPCLSYSSGLAAVHAFYVFLNPKRVSIGGGYHGCHGVLDLHTKITGAKQLPLDCAEEDLQKGDVIHLETPVNPTGEAFEIKKYAEKAHRKGAYLLVDATFGPPGLQDPFAWGADVVMHSGTKYLGGHSDMLCGVLATKHEGWIEELKEERTYLGSVMGSLEGWLGVRSLRTLEVRVSRQSENCEQLVKWLDEMVKAKHTNAIGSVVEKVHHASLQLDDMHWLKKQMPNGFGPVFSITMRSEELAKRLPSQLELFHHATSLGGVESLIEWRAMSDRTVDTKLVRATSAPVNEDTLASLQARMSANVQTTPQSAVLVLKEVKSSVPNQPSDSTMQAPMGPNRHQHAMYPPVVTGLQVIDYVNDRNGLDYSRDIGRSFTLNGKNFYIFGDTFCQNTAGDFVGLVDNTAALLPHEDKFCDSRYLEFNNDDTVKALVPLTTAEMELQKSTGGRITLWGFGGVVELMDGTGRIWFERGIDHGNGNNEYCGIGMAEIRYVEHCERFITRRFDELWPNGLIFGADEPKVGSLSTIVEGEYVYLYSEYKGNTILARAWSPMTTSRNLYRFWDGKDYVENYNAAVPIPAFQDIPQGAVVRSHIFGRKKNYIFVGVDKWADSKIQVGAAETLEGSWEVWPVALTQGIKIKDGFRYCIYPHLFASHTRKGELLVTWSEQYPGGVIAGKLQFQTTEEECEEDCELND</sequence>
<dbReference type="GO" id="GO:0016846">
    <property type="term" value="F:carbon-sulfur lyase activity"/>
    <property type="evidence" value="ECO:0007669"/>
    <property type="project" value="TreeGrafter"/>
</dbReference>
<dbReference type="SUPFAM" id="SSF53383">
    <property type="entry name" value="PLP-dependent transferases"/>
    <property type="match status" value="1"/>
</dbReference>
<comment type="cofactor">
    <cofactor evidence="1">
        <name>pyridoxal 5'-phosphate</name>
        <dbReference type="ChEBI" id="CHEBI:597326"/>
    </cofactor>
</comment>
<evidence type="ECO:0000313" key="5">
    <source>
        <dbReference type="Proteomes" id="UP001166286"/>
    </source>
</evidence>
<dbReference type="FunFam" id="3.40.640.10:FF:000072">
    <property type="entry name" value="Putative cystathionine beta-lyase"/>
    <property type="match status" value="1"/>
</dbReference>
<protein>
    <submittedName>
        <fullName evidence="4">Uncharacterized protein</fullName>
    </submittedName>
</protein>
<reference evidence="4" key="1">
    <citation type="submission" date="2023-03" db="EMBL/GenBank/DDBJ databases">
        <title>Complete genome of Cladonia borealis.</title>
        <authorList>
            <person name="Park H."/>
        </authorList>
    </citation>
    <scope>NUCLEOTIDE SEQUENCE</scope>
    <source>
        <strain evidence="4">ANT050790</strain>
    </source>
</reference>
<keyword evidence="5" id="KW-1185">Reference proteome</keyword>
<dbReference type="Gene3D" id="3.90.1150.10">
    <property type="entry name" value="Aspartate Aminotransferase, domain 1"/>
    <property type="match status" value="1"/>
</dbReference>
<dbReference type="InterPro" id="IPR015422">
    <property type="entry name" value="PyrdxlP-dep_Trfase_small"/>
</dbReference>
<dbReference type="InterPro" id="IPR015424">
    <property type="entry name" value="PyrdxlP-dep_Trfase"/>
</dbReference>
<dbReference type="Gene3D" id="3.40.640.10">
    <property type="entry name" value="Type I PLP-dependent aspartate aminotransferase-like (Major domain)"/>
    <property type="match status" value="1"/>
</dbReference>
<dbReference type="Proteomes" id="UP001166286">
    <property type="component" value="Unassembled WGS sequence"/>
</dbReference>
<dbReference type="InterPro" id="IPR054542">
    <property type="entry name" value="Cys_met_metab_PP"/>
</dbReference>
<evidence type="ECO:0000256" key="2">
    <source>
        <dbReference type="ARBA" id="ARBA00022898"/>
    </source>
</evidence>
<dbReference type="Pfam" id="PF01053">
    <property type="entry name" value="Cys_Met_Meta_PP"/>
    <property type="match status" value="1"/>
</dbReference>
<proteinExistence type="predicted"/>